<dbReference type="Pfam" id="PF00582">
    <property type="entry name" value="Usp"/>
    <property type="match status" value="1"/>
</dbReference>
<dbReference type="SUPFAM" id="SSF52402">
    <property type="entry name" value="Adenine nucleotide alpha hydrolases-like"/>
    <property type="match status" value="1"/>
</dbReference>
<protein>
    <submittedName>
        <fullName evidence="2">Universal stress protein</fullName>
    </submittedName>
</protein>
<dbReference type="AlphaFoldDB" id="A0A4D6HS77"/>
<name>A0A4D6HS77_9EURY</name>
<dbReference type="KEGG" id="nbg:DV706_18005"/>
<sequence>MFPRDTIAGQPRDVDMDTILLPVTSHTGWARDVAAAAVETEAGTETEAVVMHLFEDGEAETTRSNLDYPVDETLTLDELATRKRGVSATTDVFEDAGINVQVRGYNGGDEPAGEIVAAAEREGADRIYLYSRKRSPAGKAVFGSTIQKVLLNASCPVVVYPFGAR</sequence>
<evidence type="ECO:0000313" key="3">
    <source>
        <dbReference type="Proteomes" id="UP000296822"/>
    </source>
</evidence>
<proteinExistence type="predicted"/>
<dbReference type="InterPro" id="IPR006016">
    <property type="entry name" value="UspA"/>
</dbReference>
<dbReference type="InterPro" id="IPR014729">
    <property type="entry name" value="Rossmann-like_a/b/a_fold"/>
</dbReference>
<reference evidence="2 3" key="1">
    <citation type="journal article" date="2019" name="Nat. Commun.">
        <title>A new type of DNA phosphorothioation-based antiviral system in archaea.</title>
        <authorList>
            <person name="Xiong L."/>
            <person name="Liu S."/>
            <person name="Chen S."/>
            <person name="Xiao Y."/>
            <person name="Zhu B."/>
            <person name="Gao Y."/>
            <person name="Zhang Y."/>
            <person name="Chen B."/>
            <person name="Luo J."/>
            <person name="Deng Z."/>
            <person name="Chen X."/>
            <person name="Wang L."/>
            <person name="Chen S."/>
        </authorList>
    </citation>
    <scope>NUCLEOTIDE SEQUENCE [LARGE SCALE GENOMIC DNA]</scope>
    <source>
        <strain evidence="2 3">JCM 10635</strain>
        <plasmid evidence="2 3">unnamed1</plasmid>
    </source>
</reference>
<gene>
    <name evidence="2" type="ORF">DV706_18005</name>
</gene>
<geneLocation type="plasmid" evidence="2">
    <name>unnamed1</name>
</geneLocation>
<feature type="domain" description="UspA" evidence="1">
    <location>
        <begin position="17"/>
        <end position="161"/>
    </location>
</feature>
<evidence type="ECO:0000313" key="2">
    <source>
        <dbReference type="EMBL" id="QCC56421.1"/>
    </source>
</evidence>
<evidence type="ECO:0000259" key="1">
    <source>
        <dbReference type="Pfam" id="PF00582"/>
    </source>
</evidence>
<organism evidence="2 3">
    <name type="scientific">Natronorubrum bangense</name>
    <dbReference type="NCBI Taxonomy" id="61858"/>
    <lineage>
        <taxon>Archaea</taxon>
        <taxon>Methanobacteriati</taxon>
        <taxon>Methanobacteriota</taxon>
        <taxon>Stenosarchaea group</taxon>
        <taxon>Halobacteria</taxon>
        <taxon>Halobacteriales</taxon>
        <taxon>Natrialbaceae</taxon>
        <taxon>Natronorubrum</taxon>
    </lineage>
</organism>
<dbReference type="Gene3D" id="3.40.50.620">
    <property type="entry name" value="HUPs"/>
    <property type="match status" value="1"/>
</dbReference>
<keyword evidence="2" id="KW-0614">Plasmid</keyword>
<dbReference type="Proteomes" id="UP000296822">
    <property type="component" value="Plasmid unnamed1"/>
</dbReference>
<dbReference type="EMBL" id="CP031306">
    <property type="protein sequence ID" value="QCC56421.1"/>
    <property type="molecule type" value="Genomic_DNA"/>
</dbReference>
<dbReference type="CDD" id="cd00293">
    <property type="entry name" value="USP-like"/>
    <property type="match status" value="1"/>
</dbReference>
<accession>A0A4D6HS77</accession>